<dbReference type="OrthoDB" id="5823620at2759"/>
<feature type="region of interest" description="Disordered" evidence="1">
    <location>
        <begin position="1"/>
        <end position="40"/>
    </location>
</feature>
<reference evidence="2 3" key="1">
    <citation type="submission" date="2018-11" db="EMBL/GenBank/DDBJ databases">
        <authorList>
            <consortium name="Pathogen Informatics"/>
        </authorList>
    </citation>
    <scope>NUCLEOTIDE SEQUENCE [LARGE SCALE GENOMIC DNA]</scope>
</reference>
<dbReference type="InParanoid" id="A0A3P7DT98"/>
<evidence type="ECO:0000256" key="1">
    <source>
        <dbReference type="SAM" id="MobiDB-lite"/>
    </source>
</evidence>
<evidence type="ECO:0000313" key="2">
    <source>
        <dbReference type="EMBL" id="VDM13231.1"/>
    </source>
</evidence>
<proteinExistence type="predicted"/>
<name>A0A3P7DT98_WUCBA</name>
<dbReference type="EMBL" id="UYWW01004038">
    <property type="protein sequence ID" value="VDM13231.1"/>
    <property type="molecule type" value="Genomic_DNA"/>
</dbReference>
<sequence length="68" mass="7753">MRNDKLRFRRRESENNNKELKSGMPSRCLSTPQSLNQSIPSTYESNQFTATRSTSYIDGLPEPALSSK</sequence>
<dbReference type="Proteomes" id="UP000270924">
    <property type="component" value="Unassembled WGS sequence"/>
</dbReference>
<feature type="compositionally biased region" description="Basic and acidic residues" evidence="1">
    <location>
        <begin position="1"/>
        <end position="21"/>
    </location>
</feature>
<feature type="compositionally biased region" description="Polar residues" evidence="1">
    <location>
        <begin position="28"/>
        <end position="40"/>
    </location>
</feature>
<keyword evidence="3" id="KW-1185">Reference proteome</keyword>
<protein>
    <submittedName>
        <fullName evidence="2">Uncharacterized protein</fullName>
    </submittedName>
</protein>
<organism evidence="2 3">
    <name type="scientific">Wuchereria bancrofti</name>
    <dbReference type="NCBI Taxonomy" id="6293"/>
    <lineage>
        <taxon>Eukaryota</taxon>
        <taxon>Metazoa</taxon>
        <taxon>Ecdysozoa</taxon>
        <taxon>Nematoda</taxon>
        <taxon>Chromadorea</taxon>
        <taxon>Rhabditida</taxon>
        <taxon>Spirurina</taxon>
        <taxon>Spiruromorpha</taxon>
        <taxon>Filarioidea</taxon>
        <taxon>Onchocercidae</taxon>
        <taxon>Wuchereria</taxon>
    </lineage>
</organism>
<gene>
    <name evidence="2" type="ORF">WBA_LOCUS6617</name>
</gene>
<accession>A0A3P7DT98</accession>
<evidence type="ECO:0000313" key="3">
    <source>
        <dbReference type="Proteomes" id="UP000270924"/>
    </source>
</evidence>
<dbReference type="AlphaFoldDB" id="A0A3P7DT98"/>